<dbReference type="Proteomes" id="UP001321453">
    <property type="component" value="Unassembled WGS sequence"/>
</dbReference>
<evidence type="ECO:0000313" key="3">
    <source>
        <dbReference type="Proteomes" id="UP001321453"/>
    </source>
</evidence>
<dbReference type="RefSeq" id="WP_289446951.1">
    <property type="nucleotide sequence ID" value="NZ_JAUCGR010000002.1"/>
</dbReference>
<evidence type="ECO:0000313" key="2">
    <source>
        <dbReference type="EMBL" id="MDM7831588.1"/>
    </source>
</evidence>
<dbReference type="EMBL" id="JAUCGR010000002">
    <property type="protein sequence ID" value="MDM7831588.1"/>
    <property type="molecule type" value="Genomic_DNA"/>
</dbReference>
<keyword evidence="3" id="KW-1185">Reference proteome</keyword>
<organism evidence="2 3">
    <name type="scientific">Cellulomonas edaphi</name>
    <dbReference type="NCBI Taxonomy" id="3053468"/>
    <lineage>
        <taxon>Bacteria</taxon>
        <taxon>Bacillati</taxon>
        <taxon>Actinomycetota</taxon>
        <taxon>Actinomycetes</taxon>
        <taxon>Micrococcales</taxon>
        <taxon>Cellulomonadaceae</taxon>
        <taxon>Cellulomonas</taxon>
    </lineage>
</organism>
<proteinExistence type="predicted"/>
<protein>
    <submittedName>
        <fullName evidence="2">Uncharacterized protein</fullName>
    </submittedName>
</protein>
<accession>A0ABT7S7I2</accession>
<gene>
    <name evidence="2" type="ORF">QRT05_09610</name>
</gene>
<comment type="caution">
    <text evidence="2">The sequence shown here is derived from an EMBL/GenBank/DDBJ whole genome shotgun (WGS) entry which is preliminary data.</text>
</comment>
<reference evidence="2 3" key="1">
    <citation type="submission" date="2023-06" db="EMBL/GenBank/DDBJ databases">
        <title>Cellulomonas sp. MW9 Whole genome sequence.</title>
        <authorList>
            <person name="Park S."/>
        </authorList>
    </citation>
    <scope>NUCLEOTIDE SEQUENCE [LARGE SCALE GENOMIC DNA]</scope>
    <source>
        <strain evidence="2 3">MW9</strain>
    </source>
</reference>
<sequence>MGTKLTAGVLVGALAVVLTSGAAATRVLGQPSVGKGDSAAGRYAQARSLDVGRWLTPPSDKKYSGKQLVAALLAERGADSKGVVVLALPARTSGTITTAPVGWSGTTASSGGARVTMRIDVDVAISSDRLWGPDRQVDGAATRCFVYTIQGAEVTVVRGIRCPPAAEVMKAPQPKPLRGA</sequence>
<feature type="chain" id="PRO_5046706524" evidence="1">
    <location>
        <begin position="25"/>
        <end position="180"/>
    </location>
</feature>
<feature type="signal peptide" evidence="1">
    <location>
        <begin position="1"/>
        <end position="24"/>
    </location>
</feature>
<evidence type="ECO:0000256" key="1">
    <source>
        <dbReference type="SAM" id="SignalP"/>
    </source>
</evidence>
<name>A0ABT7S7I2_9CELL</name>
<keyword evidence="1" id="KW-0732">Signal</keyword>